<comment type="caution">
    <text evidence="1">The sequence shown here is derived from an EMBL/GenBank/DDBJ whole genome shotgun (WGS) entry which is preliminary data.</text>
</comment>
<keyword evidence="2" id="KW-1185">Reference proteome</keyword>
<sequence length="29" mass="3189">MRNINNDIVQVGEEKKVASKPATFSILVS</sequence>
<protein>
    <submittedName>
        <fullName evidence="1">Uncharacterized protein</fullName>
    </submittedName>
</protein>
<accession>A0A2T0XMP5</accession>
<organism evidence="1 2">
    <name type="scientific">Marinilabilia salmonicolor</name>
    <dbReference type="NCBI Taxonomy" id="989"/>
    <lineage>
        <taxon>Bacteria</taxon>
        <taxon>Pseudomonadati</taxon>
        <taxon>Bacteroidota</taxon>
        <taxon>Bacteroidia</taxon>
        <taxon>Marinilabiliales</taxon>
        <taxon>Marinilabiliaceae</taxon>
        <taxon>Marinilabilia</taxon>
    </lineage>
</organism>
<dbReference type="EMBL" id="QPIZ01000004">
    <property type="protein sequence ID" value="RCW38267.1"/>
    <property type="molecule type" value="Genomic_DNA"/>
</dbReference>
<name>A0A2T0XMP5_9BACT</name>
<dbReference type="Proteomes" id="UP000252733">
    <property type="component" value="Unassembled WGS sequence"/>
</dbReference>
<gene>
    <name evidence="1" type="ORF">DFO77_10423</name>
</gene>
<reference evidence="1 2" key="1">
    <citation type="submission" date="2018-07" db="EMBL/GenBank/DDBJ databases">
        <title>Freshwater and sediment microbial communities from various areas in North America, analyzing microbe dynamics in response to fracking.</title>
        <authorList>
            <person name="Lamendella R."/>
        </authorList>
    </citation>
    <scope>NUCLEOTIDE SEQUENCE [LARGE SCALE GENOMIC DNA]</scope>
    <source>
        <strain evidence="1 2">160A</strain>
    </source>
</reference>
<evidence type="ECO:0000313" key="2">
    <source>
        <dbReference type="Proteomes" id="UP000252733"/>
    </source>
</evidence>
<evidence type="ECO:0000313" key="1">
    <source>
        <dbReference type="EMBL" id="RCW38267.1"/>
    </source>
</evidence>
<proteinExistence type="predicted"/>
<dbReference type="AlphaFoldDB" id="A0A2T0XMP5"/>